<dbReference type="Gene3D" id="2.130.10.10">
    <property type="entry name" value="YVTN repeat-like/Quinoprotein amine dehydrogenase"/>
    <property type="match status" value="1"/>
</dbReference>
<organism evidence="1 2">
    <name type="scientific">Aphanomyces astaci</name>
    <name type="common">Crayfish plague agent</name>
    <dbReference type="NCBI Taxonomy" id="112090"/>
    <lineage>
        <taxon>Eukaryota</taxon>
        <taxon>Sar</taxon>
        <taxon>Stramenopiles</taxon>
        <taxon>Oomycota</taxon>
        <taxon>Saprolegniomycetes</taxon>
        <taxon>Saprolegniales</taxon>
        <taxon>Verrucalvaceae</taxon>
        <taxon>Aphanomyces</taxon>
    </lineage>
</organism>
<dbReference type="EMBL" id="MZMZ02002640">
    <property type="protein sequence ID" value="RQM24928.1"/>
    <property type="molecule type" value="Genomic_DNA"/>
</dbReference>
<keyword evidence="2" id="KW-1185">Reference proteome</keyword>
<gene>
    <name evidence="1" type="ORF">B5M09_002462</name>
</gene>
<proteinExistence type="predicted"/>
<dbReference type="VEuPathDB" id="FungiDB:H257_08371"/>
<protein>
    <submittedName>
        <fullName evidence="1">Uncharacterized protein</fullName>
    </submittedName>
</protein>
<reference evidence="1" key="1">
    <citation type="submission" date="2018-07" db="EMBL/GenBank/DDBJ databases">
        <title>Annotation of Aphanomyces astaci genome assembly.</title>
        <authorList>
            <person name="Studholme D.J."/>
        </authorList>
    </citation>
    <scope>NUCLEOTIDE SEQUENCE [LARGE SCALE GENOMIC DNA]</scope>
    <source>
        <strain evidence="1">Pc</strain>
    </source>
</reference>
<dbReference type="InterPro" id="IPR015943">
    <property type="entry name" value="WD40/YVTN_repeat-like_dom_sf"/>
</dbReference>
<name>A0A3R7YAR2_APHAT</name>
<comment type="caution">
    <text evidence="1">The sequence shown here is derived from an EMBL/GenBank/DDBJ whole genome shotgun (WGS) entry which is preliminary data.</text>
</comment>
<dbReference type="AlphaFoldDB" id="A0A3R7YAR2"/>
<evidence type="ECO:0000313" key="1">
    <source>
        <dbReference type="EMBL" id="RQM24928.1"/>
    </source>
</evidence>
<evidence type="ECO:0000313" key="2">
    <source>
        <dbReference type="Proteomes" id="UP000284702"/>
    </source>
</evidence>
<accession>A0A3R7YAR2</accession>
<sequence>MGNLTELDNFTVRFSHLPLTRLLFLSNDAVVGCGHDFNLLLFTTSPQGFWSFSEFLDKKSAATTASKVDKSEFNNGIYIL</sequence>
<dbReference type="Proteomes" id="UP000284702">
    <property type="component" value="Unassembled WGS sequence"/>
</dbReference>